<dbReference type="AlphaFoldDB" id="A0AAU0URZ4"/>
<name>A0AAU0URZ4_9FIRM</name>
<dbReference type="InterPro" id="IPR028082">
    <property type="entry name" value="Peripla_BP_I"/>
</dbReference>
<comment type="similarity">
    <text evidence="1">Belongs to the leucine-binding protein family.</text>
</comment>
<protein>
    <submittedName>
        <fullName evidence="5">ABC transporter substrate-binding protein</fullName>
    </submittedName>
</protein>
<feature type="domain" description="Leucine-binding protein" evidence="4">
    <location>
        <begin position="56"/>
        <end position="403"/>
    </location>
</feature>
<organism evidence="5 6">
    <name type="scientific">Metallumcola ferriviriculae</name>
    <dbReference type="NCBI Taxonomy" id="3039180"/>
    <lineage>
        <taxon>Bacteria</taxon>
        <taxon>Bacillati</taxon>
        <taxon>Bacillota</taxon>
        <taxon>Clostridia</taxon>
        <taxon>Neomoorellales</taxon>
        <taxon>Desulfitibacteraceae</taxon>
        <taxon>Metallumcola</taxon>
    </lineage>
</organism>
<dbReference type="PANTHER" id="PTHR47235:SF1">
    <property type="entry name" value="BLR6548 PROTEIN"/>
    <property type="match status" value="1"/>
</dbReference>
<feature type="region of interest" description="Disordered" evidence="3">
    <location>
        <begin position="28"/>
        <end position="55"/>
    </location>
</feature>
<evidence type="ECO:0000256" key="1">
    <source>
        <dbReference type="ARBA" id="ARBA00010062"/>
    </source>
</evidence>
<dbReference type="Proteomes" id="UP001329915">
    <property type="component" value="Chromosome"/>
</dbReference>
<dbReference type="KEGG" id="dbc:MFMK1_002833"/>
<keyword evidence="6" id="KW-1185">Reference proteome</keyword>
<dbReference type="SUPFAM" id="SSF53822">
    <property type="entry name" value="Periplasmic binding protein-like I"/>
    <property type="match status" value="1"/>
</dbReference>
<evidence type="ECO:0000256" key="2">
    <source>
        <dbReference type="ARBA" id="ARBA00022729"/>
    </source>
</evidence>
<keyword evidence="2" id="KW-0732">Signal</keyword>
<accession>A0AAU0URZ4</accession>
<evidence type="ECO:0000313" key="5">
    <source>
        <dbReference type="EMBL" id="WRO22987.1"/>
    </source>
</evidence>
<dbReference type="InterPro" id="IPR028081">
    <property type="entry name" value="Leu-bd"/>
</dbReference>
<evidence type="ECO:0000313" key="6">
    <source>
        <dbReference type="Proteomes" id="UP001329915"/>
    </source>
</evidence>
<sequence length="415" mass="44769">MSIRLRFAAVILSLLLVIGLVAGCGGGSTTESADKGDQEKSTPKQEEPAKEENTEPIKLGGIFDITGGTGDVGAPYAEGATAYVKWLNENGGVNGRQIDLEGIDYAYKIPQAVEAYKKLVYQQKAPAILGWGTGDTEAMVPFISKDKIPYISGSLSETLLTVADHPYNFMVAASYSDQARVILKYIKDNAQEEQPKVALIYNDTGFGKSPIADAEAFAKEIGVEIVDKEVVDLKALDATSQLLNMDKAGANYAIIQETSNATATILKDAKKLGLDTKFFGLNWTADEISLKLMGDAAEGYIGVIPFAFPYEDVAGMKDVEEGFALTGKSLDELNQKHIQGWFSAMVMMEGMKRAGDDVTGENIKKGLESMNEFSSGDLAAPVSFSADSHRGSSKVKLYQVTDGQWTPITDWIGYK</sequence>
<dbReference type="PANTHER" id="PTHR47235">
    <property type="entry name" value="BLR6548 PROTEIN"/>
    <property type="match status" value="1"/>
</dbReference>
<dbReference type="Pfam" id="PF13458">
    <property type="entry name" value="Peripla_BP_6"/>
    <property type="match status" value="1"/>
</dbReference>
<dbReference type="Gene3D" id="3.40.50.2300">
    <property type="match status" value="2"/>
</dbReference>
<evidence type="ECO:0000256" key="3">
    <source>
        <dbReference type="SAM" id="MobiDB-lite"/>
    </source>
</evidence>
<evidence type="ECO:0000259" key="4">
    <source>
        <dbReference type="Pfam" id="PF13458"/>
    </source>
</evidence>
<dbReference type="RefSeq" id="WP_366922378.1">
    <property type="nucleotide sequence ID" value="NZ_CP121694.1"/>
</dbReference>
<dbReference type="CDD" id="cd06334">
    <property type="entry name" value="PBP1_ABC_ligand_binding-like"/>
    <property type="match status" value="1"/>
</dbReference>
<gene>
    <name evidence="5" type="ORF">MFMK1_002833</name>
</gene>
<proteinExistence type="inferred from homology"/>
<dbReference type="EMBL" id="CP121694">
    <property type="protein sequence ID" value="WRO22987.1"/>
    <property type="molecule type" value="Genomic_DNA"/>
</dbReference>
<feature type="compositionally biased region" description="Basic and acidic residues" evidence="3">
    <location>
        <begin position="32"/>
        <end position="55"/>
    </location>
</feature>
<dbReference type="PROSITE" id="PS51257">
    <property type="entry name" value="PROKAR_LIPOPROTEIN"/>
    <property type="match status" value="1"/>
</dbReference>
<reference evidence="5 6" key="1">
    <citation type="submission" date="2023-04" db="EMBL/GenBank/DDBJ databases">
        <authorList>
            <person name="Hsu D."/>
        </authorList>
    </citation>
    <scope>NUCLEOTIDE SEQUENCE [LARGE SCALE GENOMIC DNA]</scope>
    <source>
        <strain evidence="5 6">MK1</strain>
    </source>
</reference>